<dbReference type="InterPro" id="IPR036390">
    <property type="entry name" value="WH_DNA-bd_sf"/>
</dbReference>
<dbReference type="AlphaFoldDB" id="A0A2A4X4C4"/>
<proteinExistence type="predicted"/>
<dbReference type="SMART" id="SM00345">
    <property type="entry name" value="HTH_GNTR"/>
    <property type="match status" value="1"/>
</dbReference>
<dbReference type="SUPFAM" id="SSF46785">
    <property type="entry name" value="Winged helix' DNA-binding domain"/>
    <property type="match status" value="1"/>
</dbReference>
<evidence type="ECO:0000256" key="1">
    <source>
        <dbReference type="ARBA" id="ARBA00023015"/>
    </source>
</evidence>
<dbReference type="PANTHER" id="PTHR43537:SF5">
    <property type="entry name" value="UXU OPERON TRANSCRIPTIONAL REGULATOR"/>
    <property type="match status" value="1"/>
</dbReference>
<name>A0A2A4X4C4_9GAMM</name>
<evidence type="ECO:0000313" key="6">
    <source>
        <dbReference type="Proteomes" id="UP000218767"/>
    </source>
</evidence>
<accession>A0A2A4X4C4</accession>
<dbReference type="InterPro" id="IPR000524">
    <property type="entry name" value="Tscrpt_reg_HTH_GntR"/>
</dbReference>
<keyword evidence="2" id="KW-0238">DNA-binding</keyword>
<gene>
    <name evidence="5" type="ORF">COB20_09160</name>
</gene>
<reference evidence="6" key="1">
    <citation type="submission" date="2017-08" db="EMBL/GenBank/DDBJ databases">
        <title>A dynamic microbial community with high functional redundancy inhabits the cold, oxic subseafloor aquifer.</title>
        <authorList>
            <person name="Tully B.J."/>
            <person name="Wheat C.G."/>
            <person name="Glazer B.T."/>
            <person name="Huber J.A."/>
        </authorList>
    </citation>
    <scope>NUCLEOTIDE SEQUENCE [LARGE SCALE GENOMIC DNA]</scope>
</reference>
<evidence type="ECO:0000313" key="5">
    <source>
        <dbReference type="EMBL" id="PCI76969.1"/>
    </source>
</evidence>
<dbReference type="GO" id="GO:0003700">
    <property type="term" value="F:DNA-binding transcription factor activity"/>
    <property type="evidence" value="ECO:0007669"/>
    <property type="project" value="InterPro"/>
</dbReference>
<dbReference type="Proteomes" id="UP000218767">
    <property type="component" value="Unassembled WGS sequence"/>
</dbReference>
<dbReference type="GO" id="GO:0003677">
    <property type="term" value="F:DNA binding"/>
    <property type="evidence" value="ECO:0007669"/>
    <property type="project" value="UniProtKB-KW"/>
</dbReference>
<feature type="domain" description="HTH gntR-type" evidence="4">
    <location>
        <begin position="32"/>
        <end position="91"/>
    </location>
</feature>
<comment type="caution">
    <text evidence="5">The sequence shown here is derived from an EMBL/GenBank/DDBJ whole genome shotgun (WGS) entry which is preliminary data.</text>
</comment>
<dbReference type="Pfam" id="PF00392">
    <property type="entry name" value="GntR"/>
    <property type="match status" value="1"/>
</dbReference>
<evidence type="ECO:0000256" key="3">
    <source>
        <dbReference type="ARBA" id="ARBA00023163"/>
    </source>
</evidence>
<evidence type="ECO:0000259" key="4">
    <source>
        <dbReference type="SMART" id="SM00345"/>
    </source>
</evidence>
<dbReference type="PANTHER" id="PTHR43537">
    <property type="entry name" value="TRANSCRIPTIONAL REGULATOR, GNTR FAMILY"/>
    <property type="match status" value="1"/>
</dbReference>
<organism evidence="5 6">
    <name type="scientific">SAR86 cluster bacterium</name>
    <dbReference type="NCBI Taxonomy" id="2030880"/>
    <lineage>
        <taxon>Bacteria</taxon>
        <taxon>Pseudomonadati</taxon>
        <taxon>Pseudomonadota</taxon>
        <taxon>Gammaproteobacteria</taxon>
        <taxon>SAR86 cluster</taxon>
    </lineage>
</organism>
<keyword evidence="3" id="KW-0804">Transcription</keyword>
<dbReference type="EMBL" id="NVUL01000050">
    <property type="protein sequence ID" value="PCI76969.1"/>
    <property type="molecule type" value="Genomic_DNA"/>
</dbReference>
<evidence type="ECO:0000256" key="2">
    <source>
        <dbReference type="ARBA" id="ARBA00023125"/>
    </source>
</evidence>
<dbReference type="InterPro" id="IPR036388">
    <property type="entry name" value="WH-like_DNA-bd_sf"/>
</dbReference>
<sequence length="262" mass="29563">MENKKGASLSRLIRMKPKTSLLVKPSSTADRVAIILRERILSTKEETYMGSEADLAAEVGVSLPTLRQAARMLEYEEMLTIRPGKGGGYFTRRPSIETAVRSASQFLSSIDLISNATFMDVADPMVNQILIAAVKCKDEALINELRLFVEDQHNNSDQSQLPTEYSFRVSTDLMTLLAQMSNNILLELFIRILWNEISVSRTSGTFEESKQIMLSNHTSRISVAKAVLTKDKDKAIRAWKKRSKFIRSWPQRGFELTGARDK</sequence>
<protein>
    <recommendedName>
        <fullName evidence="4">HTH gntR-type domain-containing protein</fullName>
    </recommendedName>
</protein>
<dbReference type="Gene3D" id="1.10.10.10">
    <property type="entry name" value="Winged helix-like DNA-binding domain superfamily/Winged helix DNA-binding domain"/>
    <property type="match status" value="1"/>
</dbReference>
<keyword evidence="1" id="KW-0805">Transcription regulation</keyword>